<dbReference type="eggNOG" id="COG3210">
    <property type="taxonomic scope" value="Bacteria"/>
</dbReference>
<feature type="non-terminal residue" evidence="2">
    <location>
        <position position="161"/>
    </location>
</feature>
<dbReference type="AlphaFoldDB" id="F7NM50"/>
<protein>
    <submittedName>
        <fullName evidence="2">Hemolysin</fullName>
    </submittedName>
</protein>
<feature type="compositionally biased region" description="Polar residues" evidence="1">
    <location>
        <begin position="136"/>
        <end position="147"/>
    </location>
</feature>
<name>F7NM50_9FIRM</name>
<reference evidence="2 3" key="1">
    <citation type="journal article" date="2011" name="EMBO J.">
        <title>Structural diversity of bacterial flagellar motors.</title>
        <authorList>
            <person name="Chen S."/>
            <person name="Beeby M."/>
            <person name="Murphy G.E."/>
            <person name="Leadbetter J.R."/>
            <person name="Hendrixson D.R."/>
            <person name="Briegel A."/>
            <person name="Li Z."/>
            <person name="Shi J."/>
            <person name="Tocheva E.I."/>
            <person name="Muller A."/>
            <person name="Dobro M.J."/>
            <person name="Jensen G.J."/>
        </authorList>
    </citation>
    <scope>NUCLEOTIDE SEQUENCE [LARGE SCALE GENOMIC DNA]</scope>
    <source>
        <strain evidence="2 3">DSM 6540</strain>
    </source>
</reference>
<organism evidence="2 3">
    <name type="scientific">Acetonema longum DSM 6540</name>
    <dbReference type="NCBI Taxonomy" id="1009370"/>
    <lineage>
        <taxon>Bacteria</taxon>
        <taxon>Bacillati</taxon>
        <taxon>Bacillota</taxon>
        <taxon>Negativicutes</taxon>
        <taxon>Acetonemataceae</taxon>
        <taxon>Acetonema</taxon>
    </lineage>
</organism>
<sequence>VKLSASEILAKAGIDITGQNVSIEAADNTTDTHSTYQFKQTGLTVTAGNSVVSTATQAVNSVERAAQVEDGRLAALHGIKAIETGDKAWQKAQGIDPDTGDPLDPKKDNPAQINLSVSIGSSKQETETTTHITSTVGSSLKSEQQITIKAKGSGEKDAAGK</sequence>
<comment type="caution">
    <text evidence="2">The sequence shown here is derived from an EMBL/GenBank/DDBJ whole genome shotgun (WGS) entry which is preliminary data.</text>
</comment>
<dbReference type="Proteomes" id="UP000003240">
    <property type="component" value="Unassembled WGS sequence"/>
</dbReference>
<dbReference type="EMBL" id="AFGF01000161">
    <property type="protein sequence ID" value="EGO62882.1"/>
    <property type="molecule type" value="Genomic_DNA"/>
</dbReference>
<proteinExistence type="predicted"/>
<feature type="compositionally biased region" description="Basic and acidic residues" evidence="1">
    <location>
        <begin position="152"/>
        <end position="161"/>
    </location>
</feature>
<evidence type="ECO:0000313" key="3">
    <source>
        <dbReference type="Proteomes" id="UP000003240"/>
    </source>
</evidence>
<feature type="region of interest" description="Disordered" evidence="1">
    <location>
        <begin position="90"/>
        <end position="161"/>
    </location>
</feature>
<keyword evidence="3" id="KW-1185">Reference proteome</keyword>
<dbReference type="RefSeq" id="WP_004097441.1">
    <property type="nucleotide sequence ID" value="NZ_AFGF01000161.1"/>
</dbReference>
<feature type="compositionally biased region" description="Polar residues" evidence="1">
    <location>
        <begin position="111"/>
        <end position="123"/>
    </location>
</feature>
<gene>
    <name evidence="2" type="ORF">ALO_15882</name>
</gene>
<dbReference type="STRING" id="1009370.ALO_15882"/>
<evidence type="ECO:0000313" key="2">
    <source>
        <dbReference type="EMBL" id="EGO62882.1"/>
    </source>
</evidence>
<evidence type="ECO:0000256" key="1">
    <source>
        <dbReference type="SAM" id="MobiDB-lite"/>
    </source>
</evidence>
<accession>F7NM50</accession>
<feature type="non-terminal residue" evidence="2">
    <location>
        <position position="1"/>
    </location>
</feature>